<evidence type="ECO:0000256" key="3">
    <source>
        <dbReference type="ARBA" id="ARBA00022839"/>
    </source>
</evidence>
<gene>
    <name evidence="5" type="ORF">BXU00_01690</name>
</gene>
<dbReference type="PANTHER" id="PTHR30337:SF0">
    <property type="entry name" value="NUCLEASE SBCCD SUBUNIT D"/>
    <property type="match status" value="1"/>
</dbReference>
<reference evidence="5 6" key="1">
    <citation type="journal article" date="2018" name="Syst. Appl. Microbiol.">
        <title>A new symbiotic nanoarchaeote (Candidatus Nanoclepta minutus) and its host (Zestosphaera tikiterensis gen. nov., sp. nov.) from a New Zealand hot spring.</title>
        <authorList>
            <person name="St John E."/>
            <person name="Liu Y."/>
            <person name="Podar M."/>
            <person name="Stott M.B."/>
            <person name="Meneghin J."/>
            <person name="Chen Z."/>
            <person name="Lagutin K."/>
            <person name="Mitchell K."/>
            <person name="Reysenbach A.L."/>
        </authorList>
    </citation>
    <scope>NUCLEOTIDE SEQUENCE [LARGE SCALE GENOMIC DNA]</scope>
    <source>
        <strain evidence="5">NZ3</strain>
    </source>
</reference>
<dbReference type="Pfam" id="PF00149">
    <property type="entry name" value="Metallophos"/>
    <property type="match status" value="1"/>
</dbReference>
<dbReference type="SUPFAM" id="SSF56300">
    <property type="entry name" value="Metallo-dependent phosphatases"/>
    <property type="match status" value="1"/>
</dbReference>
<keyword evidence="3" id="KW-0269">Exonuclease</keyword>
<name>A0A397WPG2_9ARCH</name>
<dbReference type="PANTHER" id="PTHR30337">
    <property type="entry name" value="COMPONENT OF ATP-DEPENDENT DSDNA EXONUCLEASE"/>
    <property type="match status" value="1"/>
</dbReference>
<dbReference type="EMBL" id="MWMI01000002">
    <property type="protein sequence ID" value="RIB35457.1"/>
    <property type="molecule type" value="Genomic_DNA"/>
</dbReference>
<dbReference type="AlphaFoldDB" id="A0A397WPG2"/>
<dbReference type="InterPro" id="IPR041796">
    <property type="entry name" value="Mre11_N"/>
</dbReference>
<evidence type="ECO:0000259" key="4">
    <source>
        <dbReference type="Pfam" id="PF00149"/>
    </source>
</evidence>
<dbReference type="InterPro" id="IPR004843">
    <property type="entry name" value="Calcineurin-like_PHP"/>
</dbReference>
<comment type="caution">
    <text evidence="5">The sequence shown here is derived from an EMBL/GenBank/DDBJ whole genome shotgun (WGS) entry which is preliminary data.</text>
</comment>
<evidence type="ECO:0000313" key="6">
    <source>
        <dbReference type="Proteomes" id="UP000266622"/>
    </source>
</evidence>
<organism evidence="5 6">
    <name type="scientific">Candidatus Nanoclepta minutus</name>
    <dbReference type="NCBI Taxonomy" id="1940235"/>
    <lineage>
        <taxon>Archaea</taxon>
        <taxon>Nanobdellota</taxon>
        <taxon>Candidatus Nanoclepta</taxon>
    </lineage>
</organism>
<dbReference type="InterPro" id="IPR029052">
    <property type="entry name" value="Metallo-depent_PP-like"/>
</dbReference>
<dbReference type="Gene3D" id="3.60.21.10">
    <property type="match status" value="1"/>
</dbReference>
<keyword evidence="1" id="KW-0540">Nuclease</keyword>
<evidence type="ECO:0000313" key="5">
    <source>
        <dbReference type="EMBL" id="RIB35457.1"/>
    </source>
</evidence>
<proteinExistence type="predicted"/>
<keyword evidence="2" id="KW-0378">Hydrolase</keyword>
<feature type="domain" description="Calcineurin-like phosphoesterase" evidence="4">
    <location>
        <begin position="1"/>
        <end position="200"/>
    </location>
</feature>
<protein>
    <recommendedName>
        <fullName evidence="4">Calcineurin-like phosphoesterase domain-containing protein</fullName>
    </recommendedName>
</protein>
<dbReference type="InterPro" id="IPR050535">
    <property type="entry name" value="DNA_Repair-Maintenance_Comp"/>
</dbReference>
<evidence type="ECO:0000256" key="2">
    <source>
        <dbReference type="ARBA" id="ARBA00022801"/>
    </source>
</evidence>
<dbReference type="Proteomes" id="UP000266622">
    <property type="component" value="Unassembled WGS sequence"/>
</dbReference>
<dbReference type="GO" id="GO:0004527">
    <property type="term" value="F:exonuclease activity"/>
    <property type="evidence" value="ECO:0007669"/>
    <property type="project" value="UniProtKB-KW"/>
</dbReference>
<evidence type="ECO:0000256" key="1">
    <source>
        <dbReference type="ARBA" id="ARBA00022722"/>
    </source>
</evidence>
<dbReference type="CDD" id="cd00840">
    <property type="entry name" value="MPP_Mre11_N"/>
    <property type="match status" value="1"/>
</dbReference>
<sequence>MKFIHVSDTHLGCEVPVTYREIRKRDFLEAFKKVVDFAIKENVDFIIHSGDFLDDYFRISSRYILDILDILFKLKEKGIPFIFIKGNHDNKGQKQNTVEILKKLGLIIEANEREPIVIKDFYIYGISEPSNLSGDELKFIYEKILKEMKVDKTGYSILLFHGVSNVVPEGLLEKYSKEPRIIGQDKFPDVDFYAFGHFHNSFITKIDEKIFSLPGSTERTEISPIEEKFEKGFFYFEDSNYKFIPTGARKVSIIEKHIEKEGDINELYEEVYKKSKESLIKVRVRYRRDLYDSIRRSIDSLISSGYLIIDEYYPSDIEEEIVIKEDNLIFEDVLSQLLVSDEDKKSIMEILQKLKYFYEEYSDEEGRNIERIRDLMFKELV</sequence>
<accession>A0A397WPG2</accession>